<dbReference type="NCBIfam" id="TIGR00276">
    <property type="entry name" value="tRNA epoxyqueuosine(34) reductase QueG"/>
    <property type="match status" value="1"/>
</dbReference>
<dbReference type="PANTHER" id="PTHR30002:SF4">
    <property type="entry name" value="EPOXYQUEUOSINE REDUCTASE"/>
    <property type="match status" value="1"/>
</dbReference>
<keyword evidence="7" id="KW-0408">Iron</keyword>
<keyword evidence="1" id="KW-0004">4Fe-4S</keyword>
<evidence type="ECO:0000259" key="9">
    <source>
        <dbReference type="PROSITE" id="PS51379"/>
    </source>
</evidence>
<keyword evidence="5" id="KW-0671">Queuosine biosynthesis</keyword>
<accession>Q0YUN3</accession>
<dbReference type="AlphaFoldDB" id="Q0YUN3"/>
<evidence type="ECO:0000313" key="10">
    <source>
        <dbReference type="EMBL" id="EAT59999.1"/>
    </source>
</evidence>
<name>Q0YUN3_9CHLB</name>
<keyword evidence="6" id="KW-0560">Oxidoreductase</keyword>
<dbReference type="GO" id="GO:0052693">
    <property type="term" value="F:epoxyqueuosine reductase activity"/>
    <property type="evidence" value="ECO:0007669"/>
    <property type="project" value="TreeGrafter"/>
</dbReference>
<evidence type="ECO:0000256" key="4">
    <source>
        <dbReference type="ARBA" id="ARBA00022723"/>
    </source>
</evidence>
<dbReference type="InterPro" id="IPR004453">
    <property type="entry name" value="QueG"/>
</dbReference>
<dbReference type="Pfam" id="PF08331">
    <property type="entry name" value="QueG_DUF1730"/>
    <property type="match status" value="1"/>
</dbReference>
<dbReference type="Pfam" id="PF13484">
    <property type="entry name" value="Fer4_16"/>
    <property type="match status" value="1"/>
</dbReference>
<feature type="domain" description="4Fe-4S ferredoxin-type" evidence="9">
    <location>
        <begin position="180"/>
        <end position="208"/>
    </location>
</feature>
<proteinExistence type="predicted"/>
<dbReference type="PROSITE" id="PS51379">
    <property type="entry name" value="4FE4S_FER_2"/>
    <property type="match status" value="1"/>
</dbReference>
<sequence>MSDSGTNLCRELRKEAARLGFSAIGFSTPQPQQLAVERFAAMIREKRHGEMHYMEQGIENRSEPAMLLPGLKTVISAAISYNNHVEYREGQPKISRYALIADYHTVVRRKLEQLLEKLQTLTTEPVNALITVDSSPVFEKTWAEHAGIGKPGKNTLLIVPSSGSQVFLGELLIDIEIIESKPPLQNLCGSCNLCIEQCPTGALTGPGKIDASRCISYLTGELKRAFSEEEQVMVGEWLFGCDLCMDVCPHNRQSSIKANDSFALRQELTDVTTEQIMNLTRSGFRKLFQGTPVFRIGLRRLRRNAKAVAENIKQKRR</sequence>
<gene>
    <name evidence="10" type="ORF">CferDRAFT_2006</name>
</gene>
<keyword evidence="8" id="KW-0411">Iron-sulfur</keyword>
<protein>
    <submittedName>
        <fullName evidence="10">4Fe-4S ferredoxin, iron-sulfur binding</fullName>
    </submittedName>
</protein>
<evidence type="ECO:0000256" key="2">
    <source>
        <dbReference type="ARBA" id="ARBA00022490"/>
    </source>
</evidence>
<dbReference type="GO" id="GO:0051539">
    <property type="term" value="F:4 iron, 4 sulfur cluster binding"/>
    <property type="evidence" value="ECO:0007669"/>
    <property type="project" value="UniProtKB-KW"/>
</dbReference>
<dbReference type="SUPFAM" id="SSF46548">
    <property type="entry name" value="alpha-helical ferredoxin"/>
    <property type="match status" value="1"/>
</dbReference>
<dbReference type="GO" id="GO:0046872">
    <property type="term" value="F:metal ion binding"/>
    <property type="evidence" value="ECO:0007669"/>
    <property type="project" value="UniProtKB-KW"/>
</dbReference>
<keyword evidence="3" id="KW-0819">tRNA processing</keyword>
<dbReference type="PROSITE" id="PS00198">
    <property type="entry name" value="4FE4S_FER_1"/>
    <property type="match status" value="1"/>
</dbReference>
<keyword evidence="4" id="KW-0479">Metal-binding</keyword>
<evidence type="ECO:0000256" key="3">
    <source>
        <dbReference type="ARBA" id="ARBA00022694"/>
    </source>
</evidence>
<dbReference type="Gene3D" id="3.30.70.20">
    <property type="match status" value="1"/>
</dbReference>
<evidence type="ECO:0000256" key="7">
    <source>
        <dbReference type="ARBA" id="ARBA00023004"/>
    </source>
</evidence>
<evidence type="ECO:0000313" key="11">
    <source>
        <dbReference type="Proteomes" id="UP000004162"/>
    </source>
</evidence>
<evidence type="ECO:0000256" key="6">
    <source>
        <dbReference type="ARBA" id="ARBA00023002"/>
    </source>
</evidence>
<keyword evidence="2" id="KW-0963">Cytoplasm</keyword>
<evidence type="ECO:0000256" key="1">
    <source>
        <dbReference type="ARBA" id="ARBA00022485"/>
    </source>
</evidence>
<dbReference type="PANTHER" id="PTHR30002">
    <property type="entry name" value="EPOXYQUEUOSINE REDUCTASE"/>
    <property type="match status" value="1"/>
</dbReference>
<dbReference type="GO" id="GO:0008616">
    <property type="term" value="P:tRNA queuosine(34) biosynthetic process"/>
    <property type="evidence" value="ECO:0007669"/>
    <property type="project" value="UniProtKB-KW"/>
</dbReference>
<dbReference type="RefSeq" id="WP_006365273.1">
    <property type="nucleotide sequence ID" value="NZ_AASE01000001.1"/>
</dbReference>
<comment type="caution">
    <text evidence="10">The sequence shown here is derived from an EMBL/GenBank/DDBJ whole genome shotgun (WGS) entry which is preliminary data.</text>
</comment>
<evidence type="ECO:0000256" key="5">
    <source>
        <dbReference type="ARBA" id="ARBA00022785"/>
    </source>
</evidence>
<dbReference type="EMBL" id="AASE01000001">
    <property type="protein sequence ID" value="EAT59999.1"/>
    <property type="molecule type" value="Genomic_DNA"/>
</dbReference>
<dbReference type="InterPro" id="IPR013542">
    <property type="entry name" value="QueG_DUF1730"/>
</dbReference>
<reference evidence="10 11" key="1">
    <citation type="submission" date="2006-07" db="EMBL/GenBank/DDBJ databases">
        <title>Annotation of the draft genome assembly of Chlorobium ferroxidans DSM 13031.</title>
        <authorList>
            <consortium name="US DOE Joint Genome Institute (JGI-ORNL)"/>
            <person name="Larimer F."/>
            <person name="Land M."/>
            <person name="Hauser L."/>
        </authorList>
    </citation>
    <scope>NUCLEOTIDE SEQUENCE [LARGE SCALE GENOMIC DNA]</scope>
    <source>
        <strain evidence="10 11">DSM 13031</strain>
    </source>
</reference>
<dbReference type="InterPro" id="IPR017900">
    <property type="entry name" value="4Fe4S_Fe_S_CS"/>
</dbReference>
<dbReference type="InterPro" id="IPR017896">
    <property type="entry name" value="4Fe4S_Fe-S-bd"/>
</dbReference>
<organism evidence="10 11">
    <name type="scientific">Chlorobium ferrooxidans DSM 13031</name>
    <dbReference type="NCBI Taxonomy" id="377431"/>
    <lineage>
        <taxon>Bacteria</taxon>
        <taxon>Pseudomonadati</taxon>
        <taxon>Chlorobiota</taxon>
        <taxon>Chlorobiia</taxon>
        <taxon>Chlorobiales</taxon>
        <taxon>Chlorobiaceae</taxon>
        <taxon>Chlorobium/Pelodictyon group</taxon>
        <taxon>Chlorobium</taxon>
    </lineage>
</organism>
<reference evidence="10 11" key="2">
    <citation type="submission" date="2006-07" db="EMBL/GenBank/DDBJ databases">
        <title>Sequencing of the draft genome and assembly of Chlorobium ferroxidans DSM 13031.</title>
        <authorList>
            <consortium name="US DOE Joint Genome Institute (JGI-PGF)"/>
            <person name="Copeland A."/>
            <person name="Lucas S."/>
            <person name="Lapidus A."/>
            <person name="Barry K."/>
            <person name="Glavina del Rio T."/>
            <person name="Dalin E."/>
            <person name="Tice H."/>
            <person name="Bruce D."/>
            <person name="Pitluck S."/>
            <person name="Richardson P."/>
        </authorList>
    </citation>
    <scope>NUCLEOTIDE SEQUENCE [LARGE SCALE GENOMIC DNA]</scope>
    <source>
        <strain evidence="10 11">DSM 13031</strain>
    </source>
</reference>
<dbReference type="Proteomes" id="UP000004162">
    <property type="component" value="Unassembled WGS sequence"/>
</dbReference>
<evidence type="ECO:0000256" key="8">
    <source>
        <dbReference type="ARBA" id="ARBA00023014"/>
    </source>
</evidence>
<dbReference type="OrthoDB" id="9784571at2"/>
<keyword evidence="11" id="KW-1185">Reference proteome</keyword>